<dbReference type="SUPFAM" id="SSF51905">
    <property type="entry name" value="FAD/NAD(P)-binding domain"/>
    <property type="match status" value="1"/>
</dbReference>
<dbReference type="PRINTS" id="PR00419">
    <property type="entry name" value="ADXRDTASE"/>
</dbReference>
<proteinExistence type="predicted"/>
<dbReference type="Pfam" id="PF13450">
    <property type="entry name" value="NAD_binding_8"/>
    <property type="match status" value="1"/>
</dbReference>
<feature type="region of interest" description="Disordered" evidence="1">
    <location>
        <begin position="1"/>
        <end position="20"/>
    </location>
</feature>
<evidence type="ECO:0000313" key="3">
    <source>
        <dbReference type="Proteomes" id="UP001170379"/>
    </source>
</evidence>
<dbReference type="Gene3D" id="3.50.50.60">
    <property type="entry name" value="FAD/NAD(P)-binding domain"/>
    <property type="match status" value="2"/>
</dbReference>
<comment type="caution">
    <text evidence="2">The sequence shown here is derived from an EMBL/GenBank/DDBJ whole genome shotgun (WGS) entry which is preliminary data.</text>
</comment>
<dbReference type="PANTHER" id="PTHR10668">
    <property type="entry name" value="PHYTOENE DEHYDROGENASE"/>
    <property type="match status" value="1"/>
</dbReference>
<dbReference type="InterPro" id="IPR036188">
    <property type="entry name" value="FAD/NAD-bd_sf"/>
</dbReference>
<dbReference type="EMBL" id="PXVD01000012">
    <property type="protein sequence ID" value="MDJ1371414.1"/>
    <property type="molecule type" value="Genomic_DNA"/>
</dbReference>
<reference evidence="2" key="2">
    <citation type="journal article" date="2022" name="Sci. Rep.">
        <title>In silico prediction of the enzymes involved in the degradation of the herbicide molinate by Gulosibacter molinativorax ON4T.</title>
        <authorList>
            <person name="Lopes A.R."/>
            <person name="Bunin E."/>
            <person name="Viana A.T."/>
            <person name="Froufe H."/>
            <person name="Munoz-Merida A."/>
            <person name="Pinho D."/>
            <person name="Figueiredo J."/>
            <person name="Barroso C."/>
            <person name="Vaz-Moreira I."/>
            <person name="Bellanger X."/>
            <person name="Egas C."/>
            <person name="Nunes O.C."/>
        </authorList>
    </citation>
    <scope>NUCLEOTIDE SEQUENCE</scope>
    <source>
        <strain evidence="2">ON4</strain>
    </source>
</reference>
<evidence type="ECO:0000313" key="2">
    <source>
        <dbReference type="EMBL" id="MDJ1371414.1"/>
    </source>
</evidence>
<accession>A0ABT7C9F5</accession>
<gene>
    <name evidence="2" type="ORF">C7K25_08540</name>
</gene>
<protein>
    <submittedName>
        <fullName evidence="2">NAD(P)/FAD-dependent oxidoreductase</fullName>
    </submittedName>
</protein>
<sequence>MFSRGKRASVQPTASGRRAAVVGSGPNGLTAAAVLAKAGWQIDIYEKSDAPGGAARSRDTLGPGTIVDLGAAGHPFGVASPIFRELELEQHGLEWLHSEYPLAHPLGDRPAAVLHRDLDATAAELGPDATAWRRIHRPVTANVDAQLENLLGPLLRFPKHPLRLAAFAPSALPSASALTRLAFKNPAARALFLGSAAHVIAPLDQPFTGAFGTLFGGLGQTGGWPVPRGGTQAIVDALISVIESAGGRIHTDAEVTDLRALPEVDATLLNLTPRQVLRLEGPQIDALSRRMRHSLGHWRYGVGAHKVDYLLSGPVPWADARVGQATTVHVAGSAGQLQRAESLAANGLMPEKPFVMVGQQQVADPSRASGPAAGYTVIWTYAHVPHGYEEQYPGEVAERIETQIERFAPGFRDLIVFRNETSPAQLEAWNPNLIGGDVAGGAMTGMQAIFRPGFTLDPYRLVGEDAPGRHDARVASAPAEQAGGRLYLCSASTPPGAGVHGMPGAWAARAALADFPSLVGTSERHPH</sequence>
<dbReference type="RefSeq" id="WP_051266805.1">
    <property type="nucleotide sequence ID" value="NZ_CP028426.1"/>
</dbReference>
<dbReference type="PANTHER" id="PTHR10668:SF105">
    <property type="entry name" value="DEHYDROGENASE-RELATED"/>
    <property type="match status" value="1"/>
</dbReference>
<evidence type="ECO:0000256" key="1">
    <source>
        <dbReference type="SAM" id="MobiDB-lite"/>
    </source>
</evidence>
<reference evidence="2" key="1">
    <citation type="submission" date="2018-03" db="EMBL/GenBank/DDBJ databases">
        <authorList>
            <person name="Nunes O.C."/>
            <person name="Lopes A.R."/>
            <person name="Froufe H."/>
            <person name="Munoz-Merida A."/>
            <person name="Barroso C."/>
            <person name="Egas C."/>
        </authorList>
    </citation>
    <scope>NUCLEOTIDE SEQUENCE</scope>
    <source>
        <strain evidence="2">ON4</strain>
    </source>
</reference>
<name>A0ABT7C9F5_9MICO</name>
<dbReference type="Proteomes" id="UP001170379">
    <property type="component" value="Unassembled WGS sequence"/>
</dbReference>
<keyword evidence="3" id="KW-1185">Reference proteome</keyword>
<organism evidence="2 3">
    <name type="scientific">Gulosibacter molinativorax</name>
    <dbReference type="NCBI Taxonomy" id="256821"/>
    <lineage>
        <taxon>Bacteria</taxon>
        <taxon>Bacillati</taxon>
        <taxon>Actinomycetota</taxon>
        <taxon>Actinomycetes</taxon>
        <taxon>Micrococcales</taxon>
        <taxon>Microbacteriaceae</taxon>
        <taxon>Gulosibacter</taxon>
    </lineage>
</organism>